<dbReference type="Gene3D" id="3.90.550.10">
    <property type="entry name" value="Spore Coat Polysaccharide Biosynthesis Protein SpsA, Chain A"/>
    <property type="match status" value="1"/>
</dbReference>
<reference evidence="1 2" key="1">
    <citation type="submission" date="2014-01" db="EMBL/GenBank/DDBJ databases">
        <authorList>
            <person name="Dobos K."/>
            <person name="Lenaerts A."/>
            <person name="Ordway D."/>
            <person name="DeGroote M.A."/>
            <person name="Parker T."/>
            <person name="Sizemore C."/>
            <person name="Tallon L.J."/>
            <person name="Sadzewicz L.K."/>
            <person name="Sengamalay N."/>
            <person name="Fraser C.M."/>
            <person name="Hine E."/>
            <person name="Shefchek K.A."/>
            <person name="Das S.P."/>
            <person name="Tettelin H."/>
        </authorList>
    </citation>
    <scope>NUCLEOTIDE SEQUENCE [LARGE SCALE GENOMIC DNA]</scope>
    <source>
        <strain evidence="1 2">Harvey</strain>
    </source>
</reference>
<accession>A0ABP3A1Y8</accession>
<name>A0ABP3A1Y8_MYCUL</name>
<sequence length="44" mass="4783">MVRTLDSLAAFSDDIYVIDDRSTDDTAEILANHPAVTNVVACPF</sequence>
<evidence type="ECO:0000313" key="2">
    <source>
        <dbReference type="Proteomes" id="UP000020681"/>
    </source>
</evidence>
<dbReference type="EMBL" id="JAOL01000190">
    <property type="protein sequence ID" value="EUA85593.1"/>
    <property type="molecule type" value="Genomic_DNA"/>
</dbReference>
<dbReference type="GO" id="GO:0016740">
    <property type="term" value="F:transferase activity"/>
    <property type="evidence" value="ECO:0007669"/>
    <property type="project" value="UniProtKB-KW"/>
</dbReference>
<protein>
    <submittedName>
        <fullName evidence="1">Glycosyl transferase 2 family protein</fullName>
    </submittedName>
</protein>
<dbReference type="Proteomes" id="UP000020681">
    <property type="component" value="Unassembled WGS sequence"/>
</dbReference>
<proteinExistence type="predicted"/>
<gene>
    <name evidence="1" type="ORF">I551_8042</name>
</gene>
<dbReference type="SUPFAM" id="SSF53448">
    <property type="entry name" value="Nucleotide-diphospho-sugar transferases"/>
    <property type="match status" value="1"/>
</dbReference>
<comment type="caution">
    <text evidence="1">The sequence shown here is derived from an EMBL/GenBank/DDBJ whole genome shotgun (WGS) entry which is preliminary data.</text>
</comment>
<evidence type="ECO:0000313" key="1">
    <source>
        <dbReference type="EMBL" id="EUA85593.1"/>
    </source>
</evidence>
<keyword evidence="2" id="KW-1185">Reference proteome</keyword>
<organism evidence="1 2">
    <name type="scientific">Mycobacterium ulcerans str. Harvey</name>
    <dbReference type="NCBI Taxonomy" id="1299332"/>
    <lineage>
        <taxon>Bacteria</taxon>
        <taxon>Bacillati</taxon>
        <taxon>Actinomycetota</taxon>
        <taxon>Actinomycetes</taxon>
        <taxon>Mycobacteriales</taxon>
        <taxon>Mycobacteriaceae</taxon>
        <taxon>Mycobacterium</taxon>
        <taxon>Mycobacterium ulcerans group</taxon>
    </lineage>
</organism>
<keyword evidence="1" id="KW-0808">Transferase</keyword>
<dbReference type="InterPro" id="IPR029044">
    <property type="entry name" value="Nucleotide-diphossugar_trans"/>
</dbReference>